<dbReference type="PIRSF" id="PIRSF006603">
    <property type="entry name" value="DinF"/>
    <property type="match status" value="1"/>
</dbReference>
<feature type="transmembrane region" description="Helical" evidence="10">
    <location>
        <begin position="272"/>
        <end position="293"/>
    </location>
</feature>
<feature type="transmembrane region" description="Helical" evidence="10">
    <location>
        <begin position="391"/>
        <end position="409"/>
    </location>
</feature>
<dbReference type="Pfam" id="PF01554">
    <property type="entry name" value="MatE"/>
    <property type="match status" value="2"/>
</dbReference>
<evidence type="ECO:0000256" key="6">
    <source>
        <dbReference type="ARBA" id="ARBA00022692"/>
    </source>
</evidence>
<keyword evidence="5" id="KW-1003">Cell membrane</keyword>
<protein>
    <recommendedName>
        <fullName evidence="3">Multidrug export protein MepA</fullName>
    </recommendedName>
</protein>
<dbReference type="RefSeq" id="WP_031574050.1">
    <property type="nucleotide sequence ID" value="NZ_FNDZ01000001.1"/>
</dbReference>
<dbReference type="PANTHER" id="PTHR43823:SF3">
    <property type="entry name" value="MULTIDRUG EXPORT PROTEIN MEPA"/>
    <property type="match status" value="1"/>
</dbReference>
<dbReference type="CDD" id="cd13143">
    <property type="entry name" value="MATE_MepA_like"/>
    <property type="match status" value="1"/>
</dbReference>
<feature type="transmembrane region" description="Helical" evidence="10">
    <location>
        <begin position="358"/>
        <end position="379"/>
    </location>
</feature>
<keyword evidence="9" id="KW-0046">Antibiotic resistance</keyword>
<evidence type="ECO:0000256" key="3">
    <source>
        <dbReference type="ARBA" id="ARBA00022106"/>
    </source>
</evidence>
<evidence type="ECO:0000256" key="7">
    <source>
        <dbReference type="ARBA" id="ARBA00022989"/>
    </source>
</evidence>
<dbReference type="GO" id="GO:0005886">
    <property type="term" value="C:plasma membrane"/>
    <property type="evidence" value="ECO:0007669"/>
    <property type="project" value="UniProtKB-SubCell"/>
</dbReference>
<keyword evidence="7 10" id="KW-1133">Transmembrane helix</keyword>
<dbReference type="InterPro" id="IPR002528">
    <property type="entry name" value="MATE_fam"/>
</dbReference>
<name>A0A1G8HQE2_9CLOT</name>
<feature type="transmembrane region" description="Helical" evidence="10">
    <location>
        <begin position="313"/>
        <end position="334"/>
    </location>
</feature>
<feature type="transmembrane region" description="Helical" evidence="10">
    <location>
        <begin position="191"/>
        <end position="214"/>
    </location>
</feature>
<evidence type="ECO:0000313" key="11">
    <source>
        <dbReference type="EMBL" id="SDI08824.1"/>
    </source>
</evidence>
<dbReference type="InterPro" id="IPR051327">
    <property type="entry name" value="MATE_MepA_subfamily"/>
</dbReference>
<evidence type="ECO:0000256" key="8">
    <source>
        <dbReference type="ARBA" id="ARBA00023136"/>
    </source>
</evidence>
<dbReference type="PANTHER" id="PTHR43823">
    <property type="entry name" value="SPORULATION PROTEIN YKVU"/>
    <property type="match status" value="1"/>
</dbReference>
<evidence type="ECO:0000256" key="10">
    <source>
        <dbReference type="SAM" id="Phobius"/>
    </source>
</evidence>
<feature type="transmembrane region" description="Helical" evidence="10">
    <location>
        <begin position="235"/>
        <end position="260"/>
    </location>
</feature>
<evidence type="ECO:0000256" key="4">
    <source>
        <dbReference type="ARBA" id="ARBA00022448"/>
    </source>
</evidence>
<dbReference type="NCBIfam" id="TIGR00797">
    <property type="entry name" value="matE"/>
    <property type="match status" value="1"/>
</dbReference>
<gene>
    <name evidence="11" type="ORF">SAMN05421804_101661</name>
</gene>
<evidence type="ECO:0000256" key="1">
    <source>
        <dbReference type="ARBA" id="ARBA00004651"/>
    </source>
</evidence>
<feature type="transmembrane region" description="Helical" evidence="10">
    <location>
        <begin position="133"/>
        <end position="152"/>
    </location>
</feature>
<dbReference type="GO" id="GO:0046677">
    <property type="term" value="P:response to antibiotic"/>
    <property type="evidence" value="ECO:0007669"/>
    <property type="project" value="UniProtKB-KW"/>
</dbReference>
<feature type="transmembrane region" description="Helical" evidence="10">
    <location>
        <begin position="61"/>
        <end position="80"/>
    </location>
</feature>
<feature type="transmembrane region" description="Helical" evidence="10">
    <location>
        <begin position="92"/>
        <end position="113"/>
    </location>
</feature>
<feature type="transmembrane region" description="Helical" evidence="10">
    <location>
        <begin position="21"/>
        <end position="41"/>
    </location>
</feature>
<sequence length="449" mass="49786">MGKEQREKKKLYETFFKYVSLNVLSMIGFSAFILADTFFIANGIGKDGLVSLNLVIPAYTVIYATSLLLGNGVGTMFSIYKGEGRQKRGSEMYTMMILVGIAIGLFYTALGVLFPEEIVKLLGAEGKILDLSLGYTTMVFPFSAIFMISSMLVSMVRNDKRPKLAMSAMMAGSLSNILLDYIFIYPLNMGMAGAALATGIAPIISILVLLPYFIKKENTFHLIRFPWRPGELKKVLFIGVPSFITELSSGLVILLFNLVILEYVGETGVAAYGILANLALILIAVFSGAGQGIQPIVSYNHGQGNKENIRHTLRLGLFFSFFLGVVLYLFFMAFPEEIIRAFNPENNLELYSIAKDGMALYFTSFFFAGVNIMIISYFSSKAKARISFMISMLRGIVLIPFALFLLTPVLGINGIWLTIPLVEFVTLLLGLYLIFSENKKEEPSHKYIV</sequence>
<evidence type="ECO:0000256" key="9">
    <source>
        <dbReference type="ARBA" id="ARBA00023251"/>
    </source>
</evidence>
<comment type="similarity">
    <text evidence="2">Belongs to the multi antimicrobial extrusion (MATE) (TC 2.A.66.1) family. MepA subfamily.</text>
</comment>
<reference evidence="11 12" key="1">
    <citation type="submission" date="2016-10" db="EMBL/GenBank/DDBJ databases">
        <authorList>
            <person name="de Groot N.N."/>
        </authorList>
    </citation>
    <scope>NUCLEOTIDE SEQUENCE [LARGE SCALE GENOMIC DNA]</scope>
    <source>
        <strain evidence="11 12">CGMCC 1.5058</strain>
    </source>
</reference>
<keyword evidence="4" id="KW-0813">Transport</keyword>
<evidence type="ECO:0000256" key="5">
    <source>
        <dbReference type="ARBA" id="ARBA00022475"/>
    </source>
</evidence>
<feature type="transmembrane region" description="Helical" evidence="10">
    <location>
        <begin position="415"/>
        <end position="435"/>
    </location>
</feature>
<evidence type="ECO:0000313" key="12">
    <source>
        <dbReference type="Proteomes" id="UP000183255"/>
    </source>
</evidence>
<organism evidence="11 12">
    <name type="scientific">Proteiniclasticum ruminis</name>
    <dbReference type="NCBI Taxonomy" id="398199"/>
    <lineage>
        <taxon>Bacteria</taxon>
        <taxon>Bacillati</taxon>
        <taxon>Bacillota</taxon>
        <taxon>Clostridia</taxon>
        <taxon>Eubacteriales</taxon>
        <taxon>Clostridiaceae</taxon>
        <taxon>Proteiniclasticum</taxon>
    </lineage>
</organism>
<dbReference type="GO" id="GO:0015297">
    <property type="term" value="F:antiporter activity"/>
    <property type="evidence" value="ECO:0007669"/>
    <property type="project" value="InterPro"/>
</dbReference>
<accession>A0A1G8HQE2</accession>
<dbReference type="GO" id="GO:0042910">
    <property type="term" value="F:xenobiotic transmembrane transporter activity"/>
    <property type="evidence" value="ECO:0007669"/>
    <property type="project" value="InterPro"/>
</dbReference>
<proteinExistence type="inferred from homology"/>
<evidence type="ECO:0000256" key="2">
    <source>
        <dbReference type="ARBA" id="ARBA00008417"/>
    </source>
</evidence>
<feature type="transmembrane region" description="Helical" evidence="10">
    <location>
        <begin position="164"/>
        <end position="185"/>
    </location>
</feature>
<dbReference type="InterPro" id="IPR048279">
    <property type="entry name" value="MdtK-like"/>
</dbReference>
<dbReference type="Proteomes" id="UP000183255">
    <property type="component" value="Unassembled WGS sequence"/>
</dbReference>
<dbReference type="EMBL" id="FNDZ01000001">
    <property type="protein sequence ID" value="SDI08824.1"/>
    <property type="molecule type" value="Genomic_DNA"/>
</dbReference>
<dbReference type="InterPro" id="IPR045070">
    <property type="entry name" value="MATE_MepA-like"/>
</dbReference>
<comment type="subcellular location">
    <subcellularLocation>
        <location evidence="1">Cell membrane</location>
        <topology evidence="1">Multi-pass membrane protein</topology>
    </subcellularLocation>
</comment>
<dbReference type="AlphaFoldDB" id="A0A1G8HQE2"/>
<keyword evidence="8 10" id="KW-0472">Membrane</keyword>
<keyword evidence="6 10" id="KW-0812">Transmembrane</keyword>